<keyword evidence="1" id="KW-1133">Transmembrane helix</keyword>
<sequence>MHTFVLGFLDAIIYSSTKDGRLFWWSLSFFSALLYVLK</sequence>
<keyword evidence="1" id="KW-0472">Membrane</keyword>
<protein>
    <submittedName>
        <fullName evidence="2">Uncharacterized protein</fullName>
    </submittedName>
</protein>
<name>A0A2P2R473_RHIMU</name>
<dbReference type="AlphaFoldDB" id="A0A2P2R473"/>
<reference evidence="2" key="1">
    <citation type="submission" date="2018-02" db="EMBL/GenBank/DDBJ databases">
        <title>Rhizophora mucronata_Transcriptome.</title>
        <authorList>
            <person name="Meera S.P."/>
            <person name="Sreeshan A."/>
            <person name="Augustine A."/>
        </authorList>
    </citation>
    <scope>NUCLEOTIDE SEQUENCE</scope>
    <source>
        <tissue evidence="2">Leaf</tissue>
    </source>
</reference>
<proteinExistence type="predicted"/>
<dbReference type="EMBL" id="GGEC01093440">
    <property type="protein sequence ID" value="MBX73924.1"/>
    <property type="molecule type" value="Transcribed_RNA"/>
</dbReference>
<evidence type="ECO:0000256" key="1">
    <source>
        <dbReference type="SAM" id="Phobius"/>
    </source>
</evidence>
<keyword evidence="1" id="KW-0812">Transmembrane</keyword>
<accession>A0A2P2R473</accession>
<feature type="transmembrane region" description="Helical" evidence="1">
    <location>
        <begin position="20"/>
        <end position="37"/>
    </location>
</feature>
<organism evidence="2">
    <name type="scientific">Rhizophora mucronata</name>
    <name type="common">Asiatic mangrove</name>
    <dbReference type="NCBI Taxonomy" id="61149"/>
    <lineage>
        <taxon>Eukaryota</taxon>
        <taxon>Viridiplantae</taxon>
        <taxon>Streptophyta</taxon>
        <taxon>Embryophyta</taxon>
        <taxon>Tracheophyta</taxon>
        <taxon>Spermatophyta</taxon>
        <taxon>Magnoliopsida</taxon>
        <taxon>eudicotyledons</taxon>
        <taxon>Gunneridae</taxon>
        <taxon>Pentapetalae</taxon>
        <taxon>rosids</taxon>
        <taxon>fabids</taxon>
        <taxon>Malpighiales</taxon>
        <taxon>Rhizophoraceae</taxon>
        <taxon>Rhizophora</taxon>
    </lineage>
</organism>
<evidence type="ECO:0000313" key="2">
    <source>
        <dbReference type="EMBL" id="MBX73924.1"/>
    </source>
</evidence>